<keyword evidence="13" id="KW-1185">Reference proteome</keyword>
<keyword evidence="8" id="KW-0576">Peroxisome</keyword>
<dbReference type="InterPro" id="IPR002539">
    <property type="entry name" value="MaoC-like_dom"/>
</dbReference>
<dbReference type="PANTHER" id="PTHR45024">
    <property type="entry name" value="DEHYDROGENASES, SHORT CHAIN"/>
    <property type="match status" value="1"/>
</dbReference>
<evidence type="ECO:0000256" key="3">
    <source>
        <dbReference type="ARBA" id="ARBA00006484"/>
    </source>
</evidence>
<feature type="region of interest" description="Disordered" evidence="10">
    <location>
        <begin position="588"/>
        <end position="620"/>
    </location>
</feature>
<dbReference type="GO" id="GO:0016491">
    <property type="term" value="F:oxidoreductase activity"/>
    <property type="evidence" value="ECO:0007669"/>
    <property type="project" value="UniProtKB-KW"/>
</dbReference>
<organism evidence="12 13">
    <name type="scientific">Filobasidium floriforme</name>
    <dbReference type="NCBI Taxonomy" id="5210"/>
    <lineage>
        <taxon>Eukaryota</taxon>
        <taxon>Fungi</taxon>
        <taxon>Dikarya</taxon>
        <taxon>Basidiomycota</taxon>
        <taxon>Agaricomycotina</taxon>
        <taxon>Tremellomycetes</taxon>
        <taxon>Filobasidiales</taxon>
        <taxon>Filobasidiaceae</taxon>
        <taxon>Filobasidium</taxon>
    </lineage>
</organism>
<dbReference type="Gene3D" id="3.10.129.10">
    <property type="entry name" value="Hotdog Thioesterase"/>
    <property type="match status" value="2"/>
</dbReference>
<evidence type="ECO:0000256" key="2">
    <source>
        <dbReference type="ARBA" id="ARBA00005005"/>
    </source>
</evidence>
<comment type="similarity">
    <text evidence="3">Belongs to the short-chain dehydrogenases/reductases (SDR) family.</text>
</comment>
<keyword evidence="7" id="KW-0443">Lipid metabolism</keyword>
<dbReference type="PANTHER" id="PTHR45024:SF2">
    <property type="entry name" value="SCP2 DOMAIN-CONTAINING PROTEIN"/>
    <property type="match status" value="1"/>
</dbReference>
<dbReference type="Proteomes" id="UP000812966">
    <property type="component" value="Unassembled WGS sequence"/>
</dbReference>
<proteinExistence type="inferred from homology"/>
<comment type="subcellular location">
    <subcellularLocation>
        <location evidence="1">Peroxisome</location>
    </subcellularLocation>
</comment>
<dbReference type="PRINTS" id="PR00080">
    <property type="entry name" value="SDRFAMILY"/>
</dbReference>
<keyword evidence="6" id="KW-0560">Oxidoreductase</keyword>
<dbReference type="GO" id="GO:0004300">
    <property type="term" value="F:enoyl-CoA hydratase activity"/>
    <property type="evidence" value="ECO:0007669"/>
    <property type="project" value="UniProtKB-ARBA"/>
</dbReference>
<dbReference type="Pfam" id="PF01575">
    <property type="entry name" value="MaoC_dehydratas"/>
    <property type="match status" value="1"/>
</dbReference>
<evidence type="ECO:0000313" key="13">
    <source>
        <dbReference type="Proteomes" id="UP000812966"/>
    </source>
</evidence>
<evidence type="ECO:0000256" key="9">
    <source>
        <dbReference type="ARBA" id="ARBA00023239"/>
    </source>
</evidence>
<feature type="domain" description="Ketoreductase" evidence="11">
    <location>
        <begin position="10"/>
        <end position="189"/>
    </location>
</feature>
<feature type="region of interest" description="Disordered" evidence="10">
    <location>
        <begin position="759"/>
        <end position="783"/>
    </location>
</feature>
<dbReference type="EMBL" id="JABELV010000052">
    <property type="protein sequence ID" value="KAG7553560.1"/>
    <property type="molecule type" value="Genomic_DNA"/>
</dbReference>
<keyword evidence="9" id="KW-0456">Lyase</keyword>
<protein>
    <recommendedName>
        <fullName evidence="11">Ketoreductase domain-containing protein</fullName>
    </recommendedName>
</protein>
<dbReference type="UniPathway" id="UPA00659"/>
<evidence type="ECO:0000256" key="10">
    <source>
        <dbReference type="SAM" id="MobiDB-lite"/>
    </source>
</evidence>
<dbReference type="InterPro" id="IPR002347">
    <property type="entry name" value="SDR_fam"/>
</dbReference>
<dbReference type="GO" id="GO:0005777">
    <property type="term" value="C:peroxisome"/>
    <property type="evidence" value="ECO:0007669"/>
    <property type="project" value="UniProtKB-SubCell"/>
</dbReference>
<dbReference type="FunFam" id="3.40.50.720:FF:000084">
    <property type="entry name" value="Short-chain dehydrogenase reductase"/>
    <property type="match status" value="2"/>
</dbReference>
<comment type="pathway">
    <text evidence="2">Lipid metabolism; fatty acid beta-oxidation.</text>
</comment>
<evidence type="ECO:0000259" key="11">
    <source>
        <dbReference type="SMART" id="SM00822"/>
    </source>
</evidence>
<dbReference type="Gene3D" id="1.10.287.4290">
    <property type="match status" value="2"/>
</dbReference>
<feature type="compositionally biased region" description="Basic and acidic residues" evidence="10">
    <location>
        <begin position="610"/>
        <end position="620"/>
    </location>
</feature>
<dbReference type="FunFam" id="3.10.129.10:FF:000013">
    <property type="entry name" value="Peroxisomal multifunctional enzyme type 2"/>
    <property type="match status" value="1"/>
</dbReference>
<sequence length="899" mass="95446">MSGQVKYDGQVALITGAGSGLGRSYALYFGSRGAKVVVNDVSQEAAQKVVDEIKQAGGQAIAAPGSVTEGKPIVDQAVKAFGTVHILINNAGILRDKSIKNMDDKEWDLVVAVHLKGAYEMTKACWPLFRGQKYGRVINTSSAAGLYGNLGQINYSACKAGLIAFTMTLAKEGIKYNIKSNVIAPIAASAMTATIMPPDILKHLTPEFIAPVVGVLTAPNGPDVNGRIFELGAGFVSEIRRQRAKGANFKPDESFTPSAVAAKWQEITDFSSGSEYPVGMEGKNPMDLLKVSKSLSSNPKGPEIDFKGKTVIITGAGAGLGRIYALMFGKMGANVVVNDVSKDGAESVVQEVVKAGGKAVAAPFSAEDGEGIVKLALEKYGSVHVLIANAGILRDKSFQAMSPAEWDAVIAVHLKGTYKCIKAVWPIFQKQKYGRIITTASGVGLYGNFGQANYSTAKSGIIGMTKTAAIEGARYNIKANSIAPSAGTAMTKTIWPQEMVDMFKPDFIAPVVGFLSSDACPVSGSVHEVMAGWAAEVRWERTEGFCFPNDKKLQPEDVLSKWKQITDFSKATHPQTAQEAQEQMFKNFGNVSGSNSESTSKSSGGGEDTEAIKKAKARKGEETEYTFDERDVMLYNLGIGAKASELPLVFEGADGFQALPTFGVIPQFGATSGMSYDFVPNFNPAKLLHGEQYLKIHGPIPTSGTLVNRPKLLEVLDKGKAANVTSVVETVDKVTGKVVFTNQGTVVLRGCGGFGGQKTGADRGPASAANNPPKRKPDAVVEEKTTDEQAAIYRLSGDRNPLHIDPAFSAMGGFKKPILHGLCFMGIAGKHVLQTFGPYSDIKVRFAGSVIPGETLVTEMWKEGNKVIFTTKVKETGAPALSAAAVTLVNEAPPVKAKL</sequence>
<dbReference type="SMART" id="SM00822">
    <property type="entry name" value="PKS_KR"/>
    <property type="match status" value="1"/>
</dbReference>
<evidence type="ECO:0000256" key="4">
    <source>
        <dbReference type="ARBA" id="ARBA00022832"/>
    </source>
</evidence>
<dbReference type="Pfam" id="PF00106">
    <property type="entry name" value="adh_short"/>
    <property type="match status" value="2"/>
</dbReference>
<dbReference type="InterPro" id="IPR054357">
    <property type="entry name" value="MFE-2_N"/>
</dbReference>
<evidence type="ECO:0000256" key="8">
    <source>
        <dbReference type="ARBA" id="ARBA00023140"/>
    </source>
</evidence>
<dbReference type="CDD" id="cd03448">
    <property type="entry name" value="HDE_HSD"/>
    <property type="match status" value="1"/>
</dbReference>
<evidence type="ECO:0000256" key="7">
    <source>
        <dbReference type="ARBA" id="ARBA00023098"/>
    </source>
</evidence>
<dbReference type="InterPro" id="IPR051687">
    <property type="entry name" value="Peroxisomal_Beta-Oxidation"/>
</dbReference>
<dbReference type="SUPFAM" id="SSF54637">
    <property type="entry name" value="Thioesterase/thiol ester dehydrase-isomerase"/>
    <property type="match status" value="2"/>
</dbReference>
<evidence type="ECO:0000256" key="5">
    <source>
        <dbReference type="ARBA" id="ARBA00022857"/>
    </source>
</evidence>
<dbReference type="AlphaFoldDB" id="A0A8K0NNL7"/>
<dbReference type="Gene3D" id="3.40.50.720">
    <property type="entry name" value="NAD(P)-binding Rossmann-like Domain"/>
    <property type="match status" value="2"/>
</dbReference>
<feature type="compositionally biased region" description="Low complexity" evidence="10">
    <location>
        <begin position="589"/>
        <end position="602"/>
    </location>
</feature>
<evidence type="ECO:0000313" key="12">
    <source>
        <dbReference type="EMBL" id="KAG7553560.1"/>
    </source>
</evidence>
<dbReference type="PROSITE" id="PS00061">
    <property type="entry name" value="ADH_SHORT"/>
    <property type="match status" value="2"/>
</dbReference>
<keyword evidence="4" id="KW-0276">Fatty acid metabolism</keyword>
<name>A0A8K0NNL7_9TREE</name>
<dbReference type="GO" id="GO:0006635">
    <property type="term" value="P:fatty acid beta-oxidation"/>
    <property type="evidence" value="ECO:0007669"/>
    <property type="project" value="UniProtKB-UniPathway"/>
</dbReference>
<keyword evidence="5" id="KW-0521">NADP</keyword>
<dbReference type="InterPro" id="IPR036291">
    <property type="entry name" value="NAD(P)-bd_dom_sf"/>
</dbReference>
<dbReference type="InterPro" id="IPR020904">
    <property type="entry name" value="Sc_DH/Rdtase_CS"/>
</dbReference>
<comment type="caution">
    <text evidence="12">The sequence shown here is derived from an EMBL/GenBank/DDBJ whole genome shotgun (WGS) entry which is preliminary data.</text>
</comment>
<gene>
    <name evidence="12" type="ORF">FFLO_02992</name>
</gene>
<dbReference type="Pfam" id="PF22622">
    <property type="entry name" value="MFE-2_hydrat-2_N"/>
    <property type="match status" value="1"/>
</dbReference>
<dbReference type="OrthoDB" id="3592703at2759"/>
<evidence type="ECO:0000256" key="1">
    <source>
        <dbReference type="ARBA" id="ARBA00004275"/>
    </source>
</evidence>
<dbReference type="InterPro" id="IPR029069">
    <property type="entry name" value="HotDog_dom_sf"/>
</dbReference>
<evidence type="ECO:0000256" key="6">
    <source>
        <dbReference type="ARBA" id="ARBA00023002"/>
    </source>
</evidence>
<dbReference type="SUPFAM" id="SSF51735">
    <property type="entry name" value="NAD(P)-binding Rossmann-fold domains"/>
    <property type="match status" value="2"/>
</dbReference>
<reference evidence="12" key="1">
    <citation type="submission" date="2020-04" db="EMBL/GenBank/DDBJ databases">
        <title>Analysis of mating type loci in Filobasidium floriforme.</title>
        <authorList>
            <person name="Nowrousian M."/>
        </authorList>
    </citation>
    <scope>NUCLEOTIDE SEQUENCE</scope>
    <source>
        <strain evidence="12">CBS 6242</strain>
    </source>
</reference>
<dbReference type="PRINTS" id="PR00081">
    <property type="entry name" value="GDHRDH"/>
</dbReference>
<dbReference type="InterPro" id="IPR057326">
    <property type="entry name" value="KR_dom"/>
</dbReference>
<dbReference type="CDD" id="cd05353">
    <property type="entry name" value="hydroxyacyl-CoA-like_DH_SDR_c-like"/>
    <property type="match status" value="2"/>
</dbReference>
<accession>A0A8K0NNL7</accession>